<reference evidence="1 2" key="1">
    <citation type="submission" date="2023-05" db="EMBL/GenBank/DDBJ databases">
        <title>B98-5 Cell Line De Novo Hybrid Assembly: An Optical Mapping Approach.</title>
        <authorList>
            <person name="Kananen K."/>
            <person name="Auerbach J.A."/>
            <person name="Kautto E."/>
            <person name="Blachly J.S."/>
        </authorList>
    </citation>
    <scope>NUCLEOTIDE SEQUENCE [LARGE SCALE GENOMIC DNA]</scope>
    <source>
        <strain evidence="1">B95-8</strain>
        <tissue evidence="1">Cell line</tissue>
    </source>
</reference>
<protein>
    <submittedName>
        <fullName evidence="1">Uncharacterized protein</fullName>
    </submittedName>
</protein>
<sequence length="127" mass="13472">MVLLHGEDKSNVDKEEDAYEVVVIGKPFHISLSGKIMSSAFPIGKKAARSCPGEGEWIGCLPSAACSRITSPVGPTFGRVGPTECAALAFVQQHLQWPVALQLDYNSVGDIGMEQLLPCLGVCKALS</sequence>
<proteinExistence type="predicted"/>
<comment type="caution">
    <text evidence="1">The sequence shown here is derived from an EMBL/GenBank/DDBJ whole genome shotgun (WGS) entry which is preliminary data.</text>
</comment>
<evidence type="ECO:0000313" key="2">
    <source>
        <dbReference type="Proteomes" id="UP001266305"/>
    </source>
</evidence>
<gene>
    <name evidence="1" type="ORF">P7K49_036477</name>
</gene>
<dbReference type="EMBL" id="JASSZA010000021">
    <property type="protein sequence ID" value="KAK2085177.1"/>
    <property type="molecule type" value="Genomic_DNA"/>
</dbReference>
<organism evidence="1 2">
    <name type="scientific">Saguinus oedipus</name>
    <name type="common">Cotton-top tamarin</name>
    <name type="synonym">Oedipomidas oedipus</name>
    <dbReference type="NCBI Taxonomy" id="9490"/>
    <lineage>
        <taxon>Eukaryota</taxon>
        <taxon>Metazoa</taxon>
        <taxon>Chordata</taxon>
        <taxon>Craniata</taxon>
        <taxon>Vertebrata</taxon>
        <taxon>Euteleostomi</taxon>
        <taxon>Mammalia</taxon>
        <taxon>Eutheria</taxon>
        <taxon>Euarchontoglires</taxon>
        <taxon>Primates</taxon>
        <taxon>Haplorrhini</taxon>
        <taxon>Platyrrhini</taxon>
        <taxon>Cebidae</taxon>
        <taxon>Callitrichinae</taxon>
        <taxon>Saguinus</taxon>
    </lineage>
</organism>
<accession>A0ABQ9TLW5</accession>
<keyword evidence="2" id="KW-1185">Reference proteome</keyword>
<evidence type="ECO:0000313" key="1">
    <source>
        <dbReference type="EMBL" id="KAK2085177.1"/>
    </source>
</evidence>
<dbReference type="Proteomes" id="UP001266305">
    <property type="component" value="Unassembled WGS sequence"/>
</dbReference>
<name>A0ABQ9TLW5_SAGOE</name>